<dbReference type="EMBL" id="ASPP01041205">
    <property type="protein sequence ID" value="ETO00385.1"/>
    <property type="molecule type" value="Genomic_DNA"/>
</dbReference>
<keyword evidence="2" id="KW-1185">Reference proteome</keyword>
<protein>
    <submittedName>
        <fullName evidence="1">Uncharacterized protein</fullName>
    </submittedName>
</protein>
<dbReference type="AlphaFoldDB" id="X6LI75"/>
<sequence length="192" mass="21987">NKEVETQNALPQMDVSICNLILVLPKATTSNEQLKGLLHELRVRNDVLKNDSLHVELKNLEMGVLFEERKELNPLFQLRQIDVHLSNEFTNIGLSIADWALDLSKKDYDFLMHFISGNLMEQSENQRQRLEKAAIERGKEQIAKGVSISLNIDNIRMSVLKGYGTAKDRKDALIDSRDQSKDGHAAHRHFDR</sequence>
<organism evidence="1 2">
    <name type="scientific">Reticulomyxa filosa</name>
    <dbReference type="NCBI Taxonomy" id="46433"/>
    <lineage>
        <taxon>Eukaryota</taxon>
        <taxon>Sar</taxon>
        <taxon>Rhizaria</taxon>
        <taxon>Retaria</taxon>
        <taxon>Foraminifera</taxon>
        <taxon>Monothalamids</taxon>
        <taxon>Reticulomyxidae</taxon>
        <taxon>Reticulomyxa</taxon>
    </lineage>
</organism>
<reference evidence="1 2" key="1">
    <citation type="journal article" date="2013" name="Curr. Biol.">
        <title>The Genome of the Foraminiferan Reticulomyxa filosa.</title>
        <authorList>
            <person name="Glockner G."/>
            <person name="Hulsmann N."/>
            <person name="Schleicher M."/>
            <person name="Noegel A.A."/>
            <person name="Eichinger L."/>
            <person name="Gallinger C."/>
            <person name="Pawlowski J."/>
            <person name="Sierra R."/>
            <person name="Euteneuer U."/>
            <person name="Pillet L."/>
            <person name="Moustafa A."/>
            <person name="Platzer M."/>
            <person name="Groth M."/>
            <person name="Szafranski K."/>
            <person name="Schliwa M."/>
        </authorList>
    </citation>
    <scope>NUCLEOTIDE SEQUENCE [LARGE SCALE GENOMIC DNA]</scope>
</reference>
<evidence type="ECO:0000313" key="1">
    <source>
        <dbReference type="EMBL" id="ETO00385.1"/>
    </source>
</evidence>
<accession>X6LI75</accession>
<comment type="caution">
    <text evidence="1">The sequence shown here is derived from an EMBL/GenBank/DDBJ whole genome shotgun (WGS) entry which is preliminary data.</text>
</comment>
<name>X6LI75_RETFI</name>
<dbReference type="Proteomes" id="UP000023152">
    <property type="component" value="Unassembled WGS sequence"/>
</dbReference>
<feature type="non-terminal residue" evidence="1">
    <location>
        <position position="1"/>
    </location>
</feature>
<gene>
    <name evidence="1" type="ORF">RFI_37062</name>
</gene>
<evidence type="ECO:0000313" key="2">
    <source>
        <dbReference type="Proteomes" id="UP000023152"/>
    </source>
</evidence>
<proteinExistence type="predicted"/>